<evidence type="ECO:0008006" key="5">
    <source>
        <dbReference type="Google" id="ProtNLM"/>
    </source>
</evidence>
<feature type="signal peptide" evidence="2">
    <location>
        <begin position="1"/>
        <end position="19"/>
    </location>
</feature>
<feature type="compositionally biased region" description="Basic and acidic residues" evidence="1">
    <location>
        <begin position="152"/>
        <end position="169"/>
    </location>
</feature>
<protein>
    <recommendedName>
        <fullName evidence="5">Cell envelope biogenesis protein TolA</fullName>
    </recommendedName>
</protein>
<feature type="region of interest" description="Disordered" evidence="1">
    <location>
        <begin position="99"/>
        <end position="179"/>
    </location>
</feature>
<organism evidence="3 4">
    <name type="scientific">Massilia forsythiae</name>
    <dbReference type="NCBI Taxonomy" id="2728020"/>
    <lineage>
        <taxon>Bacteria</taxon>
        <taxon>Pseudomonadati</taxon>
        <taxon>Pseudomonadota</taxon>
        <taxon>Betaproteobacteria</taxon>
        <taxon>Burkholderiales</taxon>
        <taxon>Oxalobacteraceae</taxon>
        <taxon>Telluria group</taxon>
        <taxon>Massilia</taxon>
    </lineage>
</organism>
<evidence type="ECO:0000256" key="1">
    <source>
        <dbReference type="SAM" id="MobiDB-lite"/>
    </source>
</evidence>
<gene>
    <name evidence="3" type="ORF">HH212_11405</name>
</gene>
<feature type="region of interest" description="Disordered" evidence="1">
    <location>
        <begin position="25"/>
        <end position="71"/>
    </location>
</feature>
<dbReference type="KEGG" id="mfy:HH212_11405"/>
<keyword evidence="4" id="KW-1185">Reference proteome</keyword>
<dbReference type="AlphaFoldDB" id="A0A7Z2ZU05"/>
<sequence>MNKLLFTLIAGLVVVSAQAQTSANSPAIGQAVSGQNTTAAGVSGTGLRTDGTANTGSRHTKTGMEAAGVNSSGKVVGKSTAVVGVAPGKSDNVNALATNTTAPNSKEADATATGGRGKAGTKAEKEVMKANARAVKEPVGARNKTAASAEAGIEKRQEVKEKTDRKAADRAAGGNGENR</sequence>
<feature type="compositionally biased region" description="Polar residues" evidence="1">
    <location>
        <begin position="25"/>
        <end position="40"/>
    </location>
</feature>
<name>A0A7Z2ZU05_9BURK</name>
<evidence type="ECO:0000313" key="4">
    <source>
        <dbReference type="Proteomes" id="UP000502415"/>
    </source>
</evidence>
<accession>A0A7Z2ZU05</accession>
<feature type="chain" id="PRO_5030968808" description="Cell envelope biogenesis protein TolA" evidence="2">
    <location>
        <begin position="20"/>
        <end position="179"/>
    </location>
</feature>
<evidence type="ECO:0000256" key="2">
    <source>
        <dbReference type="SAM" id="SignalP"/>
    </source>
</evidence>
<evidence type="ECO:0000313" key="3">
    <source>
        <dbReference type="EMBL" id="QJE00552.1"/>
    </source>
</evidence>
<keyword evidence="2" id="KW-0732">Signal</keyword>
<proteinExistence type="predicted"/>
<dbReference type="EMBL" id="CP051685">
    <property type="protein sequence ID" value="QJE00552.1"/>
    <property type="molecule type" value="Genomic_DNA"/>
</dbReference>
<reference evidence="3 4" key="1">
    <citation type="submission" date="2020-04" db="EMBL/GenBank/DDBJ databases">
        <title>Genome sequencing of novel species.</title>
        <authorList>
            <person name="Heo J."/>
            <person name="Kim S.-J."/>
            <person name="Kim J.-S."/>
            <person name="Hong S.-B."/>
            <person name="Kwon S.-W."/>
        </authorList>
    </citation>
    <scope>NUCLEOTIDE SEQUENCE [LARGE SCALE GENOMIC DNA]</scope>
    <source>
        <strain evidence="3 4">GN2-R2</strain>
    </source>
</reference>
<dbReference type="Proteomes" id="UP000502415">
    <property type="component" value="Chromosome"/>
</dbReference>
<dbReference type="RefSeq" id="WP_170202584.1">
    <property type="nucleotide sequence ID" value="NZ_CP051685.1"/>
</dbReference>